<reference evidence="3 6" key="1">
    <citation type="submission" date="2017-06" db="EMBL/GenBank/DDBJ databases">
        <title>A platform for efficient transgenesis in Macrostomum lignano, a flatworm model organism for stem cell research.</title>
        <authorList>
            <person name="Berezikov E."/>
        </authorList>
    </citation>
    <scope>NUCLEOTIDE SEQUENCE [LARGE SCALE GENOMIC DNA]</scope>
    <source>
        <strain evidence="3">DV1</strain>
        <tissue evidence="3">Whole organism</tissue>
    </source>
</reference>
<protein>
    <recommendedName>
        <fullName evidence="2">UspA domain-containing protein</fullName>
    </recommendedName>
</protein>
<dbReference type="EMBL" id="NIVC01000157">
    <property type="protein sequence ID" value="PAA89277.1"/>
    <property type="molecule type" value="Genomic_DNA"/>
</dbReference>
<dbReference type="SUPFAM" id="SSF52402">
    <property type="entry name" value="Adenine nucleotide alpha hydrolases-like"/>
    <property type="match status" value="1"/>
</dbReference>
<dbReference type="PANTHER" id="PTHR46989:SF3">
    <property type="entry name" value="USPA DOMAIN-CONTAINING PROTEIN"/>
    <property type="match status" value="1"/>
</dbReference>
<dbReference type="InterPro" id="IPR006015">
    <property type="entry name" value="Universal_stress_UspA"/>
</dbReference>
<dbReference type="EMBL" id="NIVC01000471">
    <property type="protein sequence ID" value="PAA82418.1"/>
    <property type="molecule type" value="Genomic_DNA"/>
</dbReference>
<dbReference type="EMBL" id="NIVC01000513">
    <property type="protein sequence ID" value="PAA81778.1"/>
    <property type="molecule type" value="Genomic_DNA"/>
</dbReference>
<feature type="region of interest" description="Disordered" evidence="1">
    <location>
        <begin position="1"/>
        <end position="51"/>
    </location>
</feature>
<dbReference type="AlphaFoldDB" id="A0A267G6X7"/>
<evidence type="ECO:0000259" key="2">
    <source>
        <dbReference type="Pfam" id="PF00582"/>
    </source>
</evidence>
<dbReference type="PANTHER" id="PTHR46989">
    <property type="entry name" value="USP DOMAIN-CONTAINING PROTEIN"/>
    <property type="match status" value="1"/>
</dbReference>
<gene>
    <name evidence="3" type="ORF">BOX15_Mlig014326g1</name>
    <name evidence="5" type="ORF">BOX15_Mlig021033g1</name>
    <name evidence="4" type="ORF">BOX15_Mlig025977g1</name>
</gene>
<evidence type="ECO:0000313" key="3">
    <source>
        <dbReference type="EMBL" id="PAA81778.1"/>
    </source>
</evidence>
<evidence type="ECO:0000256" key="1">
    <source>
        <dbReference type="SAM" id="MobiDB-lite"/>
    </source>
</evidence>
<dbReference type="CDD" id="cd23659">
    <property type="entry name" value="USP_At3g01520-like"/>
    <property type="match status" value="1"/>
</dbReference>
<name>A0A267G6X7_9PLAT</name>
<feature type="compositionally biased region" description="Low complexity" evidence="1">
    <location>
        <begin position="9"/>
        <end position="27"/>
    </location>
</feature>
<evidence type="ECO:0000313" key="6">
    <source>
        <dbReference type="Proteomes" id="UP000215902"/>
    </source>
</evidence>
<dbReference type="InterPro" id="IPR006016">
    <property type="entry name" value="UspA"/>
</dbReference>
<sequence length="222" mass="23738">TPDIASLNSATMEPAGSSSSSSQAAAADELDKIVRDPAGSAGDPHADPQLNEDDATAYEQLPVVELSRTVLLAVDLTDRSERMIRWYASSAAYFSDQVVLGYIIEPPSMLVGHFTPLSTKEPDYYTIEGGKERARQLGEKLKNFAASIGLPNVEFRSEFYGCSAPVGLLRLAEEIKASVVVVSSRGLGKMKRVVLGSTTDHVLQHSLRPVLVVPPASPSPLA</sequence>
<organism evidence="3 6">
    <name type="scientific">Macrostomum lignano</name>
    <dbReference type="NCBI Taxonomy" id="282301"/>
    <lineage>
        <taxon>Eukaryota</taxon>
        <taxon>Metazoa</taxon>
        <taxon>Spiralia</taxon>
        <taxon>Lophotrochozoa</taxon>
        <taxon>Platyhelminthes</taxon>
        <taxon>Rhabditophora</taxon>
        <taxon>Macrostomorpha</taxon>
        <taxon>Macrostomida</taxon>
        <taxon>Macrostomidae</taxon>
        <taxon>Macrostomum</taxon>
    </lineage>
</organism>
<dbReference type="InterPro" id="IPR014729">
    <property type="entry name" value="Rossmann-like_a/b/a_fold"/>
</dbReference>
<dbReference type="Pfam" id="PF00582">
    <property type="entry name" value="Usp"/>
    <property type="match status" value="1"/>
</dbReference>
<accession>A0A267G6X7</accession>
<evidence type="ECO:0000313" key="4">
    <source>
        <dbReference type="EMBL" id="PAA82418.1"/>
    </source>
</evidence>
<keyword evidence="6" id="KW-1185">Reference proteome</keyword>
<proteinExistence type="predicted"/>
<comment type="caution">
    <text evidence="3">The sequence shown here is derived from an EMBL/GenBank/DDBJ whole genome shotgun (WGS) entry which is preliminary data.</text>
</comment>
<dbReference type="PRINTS" id="PR01438">
    <property type="entry name" value="UNVRSLSTRESS"/>
</dbReference>
<feature type="non-terminal residue" evidence="3">
    <location>
        <position position="1"/>
    </location>
</feature>
<evidence type="ECO:0000313" key="5">
    <source>
        <dbReference type="EMBL" id="PAA89277.1"/>
    </source>
</evidence>
<dbReference type="Gene3D" id="3.40.50.620">
    <property type="entry name" value="HUPs"/>
    <property type="match status" value="1"/>
</dbReference>
<dbReference type="Proteomes" id="UP000215902">
    <property type="component" value="Unassembled WGS sequence"/>
</dbReference>
<dbReference type="OrthoDB" id="843225at2759"/>
<feature type="domain" description="UspA" evidence="2">
    <location>
        <begin position="68"/>
        <end position="214"/>
    </location>
</feature>